<dbReference type="AlphaFoldDB" id="A0A7T8KJV8"/>
<protein>
    <submittedName>
        <fullName evidence="1">Uncharacterized protein</fullName>
    </submittedName>
</protein>
<dbReference type="EMBL" id="CP045891">
    <property type="protein sequence ID" value="QQP57175.1"/>
    <property type="molecule type" value="Genomic_DNA"/>
</dbReference>
<proteinExistence type="predicted"/>
<dbReference type="GO" id="GO:0003676">
    <property type="term" value="F:nucleic acid binding"/>
    <property type="evidence" value="ECO:0007669"/>
    <property type="project" value="InterPro"/>
</dbReference>
<evidence type="ECO:0000313" key="1">
    <source>
        <dbReference type="EMBL" id="QQP57175.1"/>
    </source>
</evidence>
<dbReference type="InterPro" id="IPR036397">
    <property type="entry name" value="RNaseH_sf"/>
</dbReference>
<gene>
    <name evidence="1" type="ORF">FKW44_002077</name>
</gene>
<feature type="non-terminal residue" evidence="1">
    <location>
        <position position="95"/>
    </location>
</feature>
<reference evidence="2" key="1">
    <citation type="submission" date="2021-01" db="EMBL/GenBank/DDBJ databases">
        <title>Caligus Genome Assembly.</title>
        <authorList>
            <person name="Gallardo-Escarate C."/>
        </authorList>
    </citation>
    <scope>NUCLEOTIDE SEQUENCE [LARGE SCALE GENOMIC DNA]</scope>
</reference>
<organism evidence="1 2">
    <name type="scientific">Caligus rogercresseyi</name>
    <name type="common">Sea louse</name>
    <dbReference type="NCBI Taxonomy" id="217165"/>
    <lineage>
        <taxon>Eukaryota</taxon>
        <taxon>Metazoa</taxon>
        <taxon>Ecdysozoa</taxon>
        <taxon>Arthropoda</taxon>
        <taxon>Crustacea</taxon>
        <taxon>Multicrustacea</taxon>
        <taxon>Hexanauplia</taxon>
        <taxon>Copepoda</taxon>
        <taxon>Siphonostomatoida</taxon>
        <taxon>Caligidae</taxon>
        <taxon>Caligus</taxon>
    </lineage>
</organism>
<evidence type="ECO:0000313" key="2">
    <source>
        <dbReference type="Proteomes" id="UP000595437"/>
    </source>
</evidence>
<keyword evidence="2" id="KW-1185">Reference proteome</keyword>
<accession>A0A7T8KJV8</accession>
<dbReference type="Proteomes" id="UP000595437">
    <property type="component" value="Chromosome 2"/>
</dbReference>
<sequence>DIPQEHYGFTQDGAPAHTSYKVQDICKGNMASFLTADFWPFSSRIPTKPHTQCRGPEGHHHQGVQQQSEDFIKTSCASVRPRIETIIKNNGGHIE</sequence>
<dbReference type="Gene3D" id="3.30.420.10">
    <property type="entry name" value="Ribonuclease H-like superfamily/Ribonuclease H"/>
    <property type="match status" value="1"/>
</dbReference>
<name>A0A7T8KJV8_CALRO</name>